<evidence type="ECO:0000256" key="2">
    <source>
        <dbReference type="ARBA" id="ARBA00022448"/>
    </source>
</evidence>
<dbReference type="Pfam" id="PF13520">
    <property type="entry name" value="AA_permease_2"/>
    <property type="match status" value="1"/>
</dbReference>
<dbReference type="PANTHER" id="PTHR43243">
    <property type="entry name" value="INNER MEMBRANE TRANSPORTER YGJI-RELATED"/>
    <property type="match status" value="1"/>
</dbReference>
<evidence type="ECO:0000256" key="3">
    <source>
        <dbReference type="ARBA" id="ARBA00022692"/>
    </source>
</evidence>
<organism evidence="8">
    <name type="scientific">Darwinula stevensoni</name>
    <dbReference type="NCBI Taxonomy" id="69355"/>
    <lineage>
        <taxon>Eukaryota</taxon>
        <taxon>Metazoa</taxon>
        <taxon>Ecdysozoa</taxon>
        <taxon>Arthropoda</taxon>
        <taxon>Crustacea</taxon>
        <taxon>Oligostraca</taxon>
        <taxon>Ostracoda</taxon>
        <taxon>Podocopa</taxon>
        <taxon>Podocopida</taxon>
        <taxon>Darwinulocopina</taxon>
        <taxon>Darwinuloidea</taxon>
        <taxon>Darwinulidae</taxon>
        <taxon>Darwinula</taxon>
    </lineage>
</organism>
<name>A0A7R9AGY0_9CRUS</name>
<dbReference type="GO" id="GO:0016020">
    <property type="term" value="C:membrane"/>
    <property type="evidence" value="ECO:0007669"/>
    <property type="project" value="UniProtKB-SubCell"/>
</dbReference>
<keyword evidence="9" id="KW-1185">Reference proteome</keyword>
<feature type="transmembrane region" description="Helical" evidence="6">
    <location>
        <begin position="303"/>
        <end position="323"/>
    </location>
</feature>
<reference evidence="8" key="1">
    <citation type="submission" date="2020-11" db="EMBL/GenBank/DDBJ databases">
        <authorList>
            <person name="Tran Van P."/>
        </authorList>
    </citation>
    <scope>NUCLEOTIDE SEQUENCE</scope>
</reference>
<evidence type="ECO:0000256" key="5">
    <source>
        <dbReference type="ARBA" id="ARBA00023136"/>
    </source>
</evidence>
<dbReference type="EMBL" id="LR906829">
    <property type="protein sequence ID" value="CAD7253982.1"/>
    <property type="molecule type" value="Genomic_DNA"/>
</dbReference>
<dbReference type="InterPro" id="IPR036188">
    <property type="entry name" value="FAD/NAD-bd_sf"/>
</dbReference>
<dbReference type="InterPro" id="IPR002293">
    <property type="entry name" value="AA/rel_permease1"/>
</dbReference>
<dbReference type="Gene3D" id="3.50.50.60">
    <property type="entry name" value="FAD/NAD(P)-binding domain"/>
    <property type="match status" value="2"/>
</dbReference>
<comment type="subcellular location">
    <subcellularLocation>
        <location evidence="1">Membrane</location>
        <topology evidence="1">Multi-pass membrane protein</topology>
    </subcellularLocation>
</comment>
<accession>A0A7R9AGY0</accession>
<dbReference type="SUPFAM" id="SSF51905">
    <property type="entry name" value="FAD/NAD(P)-binding domain"/>
    <property type="match status" value="1"/>
</dbReference>
<feature type="transmembrane region" description="Helical" evidence="6">
    <location>
        <begin position="552"/>
        <end position="576"/>
    </location>
</feature>
<feature type="transmembrane region" description="Helical" evidence="6">
    <location>
        <begin position="329"/>
        <end position="350"/>
    </location>
</feature>
<evidence type="ECO:0000256" key="1">
    <source>
        <dbReference type="ARBA" id="ARBA00004141"/>
    </source>
</evidence>
<dbReference type="Gene3D" id="1.20.1740.10">
    <property type="entry name" value="Amino acid/polyamine transporter I"/>
    <property type="match status" value="1"/>
</dbReference>
<keyword evidence="2" id="KW-0813">Transport</keyword>
<evidence type="ECO:0000313" key="9">
    <source>
        <dbReference type="Proteomes" id="UP000677054"/>
    </source>
</evidence>
<dbReference type="PRINTS" id="PR00368">
    <property type="entry name" value="FADPNR"/>
</dbReference>
<sequence length="712" mass="78129">MTTTDVENYPGYPNAVTGPKMMNDFQQQAERVGTEVRFGLVTKVDFSEKIHKIWIDDEKLIQARTVIIATGAKAKWLGIPSETRLNGSGVSACAVCDGFFYKGKEVGIVGAGDTACEEALYLSKLCPQVHMIVRRSEMRASKIMQDRVINTPNIKIYWNSETEEILGDKKVEAVRIKNNQTQESSEVKIEGFFVAIGHEPNASIFKSYINTDEAGYIITEAKSTRTNVAGVFAAGDVQDKIYRQAVTSAGSGCMAALDAERYLAEHFHYNNRVKSIEKILKDKENKVEQEHVQLHQNLSVVDLASLGIAAIIGAGVFSTIGSACADGGPAVSLLFLGIAVACGFSALCYAEFASRIPIAGSAYTYAYATFGEIIAWIIGWDLILEYAIGNITVSIAWAGNFVKFLQDCGVERWLNQMGYEFPYYLTTSFLEAQKNIPELYATAPQLLGIPLIINLPAFFINFLITVLVYIGIKESKRFANGMVVFKIIVILIIIGIGIFYVQPENWSPFAPNGFAGVIKGVSAVFFAYIGFDAISTTAEECKNPQKDLPRGMFYALIIATILYVLISLVLTGMVHYTQLNNEAFLANAFTQIGMNWMGGLIAFSALIATASVLLVFQIGQPRIWMSISRDGLLPKKFSEIHHKYKTPAFATIATGILVDLCSIGTLFAFALVCAGVLVLQARDKKQPIQNTTPKFKVPNINGTLTISLLWLV</sequence>
<keyword evidence="5 6" id="KW-0472">Membrane</keyword>
<feature type="domain" description="FAD/NAD(P)-binding" evidence="7">
    <location>
        <begin position="31"/>
        <end position="252"/>
    </location>
</feature>
<feature type="transmembrane region" description="Helical" evidence="6">
    <location>
        <begin position="648"/>
        <end position="679"/>
    </location>
</feature>
<feature type="transmembrane region" description="Helical" evidence="6">
    <location>
        <begin position="447"/>
        <end position="471"/>
    </location>
</feature>
<gene>
    <name evidence="8" type="ORF">DSTB1V02_LOCUS13728</name>
</gene>
<dbReference type="EMBL" id="CAJPEV010007312">
    <property type="protein sequence ID" value="CAG0904695.1"/>
    <property type="molecule type" value="Genomic_DNA"/>
</dbReference>
<dbReference type="GO" id="GO:0016491">
    <property type="term" value="F:oxidoreductase activity"/>
    <property type="evidence" value="ECO:0007669"/>
    <property type="project" value="InterPro"/>
</dbReference>
<evidence type="ECO:0000313" key="8">
    <source>
        <dbReference type="EMBL" id="CAD7253982.1"/>
    </source>
</evidence>
<feature type="transmembrane region" description="Helical" evidence="6">
    <location>
        <begin position="483"/>
        <end position="501"/>
    </location>
</feature>
<feature type="non-terminal residue" evidence="8">
    <location>
        <position position="712"/>
    </location>
</feature>
<protein>
    <recommendedName>
        <fullName evidence="7">FAD/NAD(P)-binding domain-containing protein</fullName>
    </recommendedName>
</protein>
<dbReference type="OrthoDB" id="672at2759"/>
<evidence type="ECO:0000256" key="4">
    <source>
        <dbReference type="ARBA" id="ARBA00022989"/>
    </source>
</evidence>
<feature type="transmembrane region" description="Helical" evidence="6">
    <location>
        <begin position="596"/>
        <end position="616"/>
    </location>
</feature>
<dbReference type="InterPro" id="IPR023753">
    <property type="entry name" value="FAD/NAD-binding_dom"/>
</dbReference>
<dbReference type="Proteomes" id="UP000677054">
    <property type="component" value="Unassembled WGS sequence"/>
</dbReference>
<evidence type="ECO:0000259" key="7">
    <source>
        <dbReference type="Pfam" id="PF07992"/>
    </source>
</evidence>
<dbReference type="Pfam" id="PF07992">
    <property type="entry name" value="Pyr_redox_2"/>
    <property type="match status" value="1"/>
</dbReference>
<feature type="transmembrane region" description="Helical" evidence="6">
    <location>
        <begin position="513"/>
        <end position="531"/>
    </location>
</feature>
<dbReference type="PRINTS" id="PR00469">
    <property type="entry name" value="PNDRDTASEII"/>
</dbReference>
<dbReference type="PANTHER" id="PTHR43243:SF4">
    <property type="entry name" value="CATIONIC AMINO ACID TRANSPORTER 4"/>
    <property type="match status" value="1"/>
</dbReference>
<proteinExistence type="predicted"/>
<keyword evidence="3 6" id="KW-0812">Transmembrane</keyword>
<dbReference type="GO" id="GO:0015171">
    <property type="term" value="F:amino acid transmembrane transporter activity"/>
    <property type="evidence" value="ECO:0007669"/>
    <property type="project" value="TreeGrafter"/>
</dbReference>
<keyword evidence="4 6" id="KW-1133">Transmembrane helix</keyword>
<dbReference type="AlphaFoldDB" id="A0A7R9AGY0"/>
<evidence type="ECO:0000256" key="6">
    <source>
        <dbReference type="SAM" id="Phobius"/>
    </source>
</evidence>